<accession>A0A183V9V6</accession>
<feature type="compositionally biased region" description="Basic and acidic residues" evidence="1">
    <location>
        <begin position="9"/>
        <end position="23"/>
    </location>
</feature>
<dbReference type="PANTHER" id="PTHR22954:SF3">
    <property type="entry name" value="PROTEIN CBG08539"/>
    <property type="match status" value="1"/>
</dbReference>
<dbReference type="InterPro" id="IPR005312">
    <property type="entry name" value="DUF1759"/>
</dbReference>
<gene>
    <name evidence="2" type="ORF">TCNE_LOCUS17526</name>
</gene>
<evidence type="ECO:0000256" key="1">
    <source>
        <dbReference type="SAM" id="MobiDB-lite"/>
    </source>
</evidence>
<keyword evidence="3" id="KW-1185">Reference proteome</keyword>
<proteinExistence type="predicted"/>
<sequence>MIQRSIPSRAKEEEELHEEMTKSEENFLEVWLQGQEKIGELQENLDEIDQQLRNHSKTPSDSTQKEALLSEDDPYTLRFDTTDTATDAQECDTTNSPTTSRLLPTQQLPIYTDDPLRFNEFWDFFRDAVHRQNISPIQKYHYLLGCLKGRAHAATEGRSITSANYSEAVDIIKRRFGNPSTMKLSLYNQLRKVPACTMRTKDLSTILEAVEKCCRQLRALEEEIK</sequence>
<dbReference type="Proteomes" id="UP000050794">
    <property type="component" value="Unassembled WGS sequence"/>
</dbReference>
<evidence type="ECO:0000313" key="4">
    <source>
        <dbReference type="WBParaSite" id="TCNE_0001752701-mRNA-1"/>
    </source>
</evidence>
<organism evidence="3 4">
    <name type="scientific">Toxocara canis</name>
    <name type="common">Canine roundworm</name>
    <dbReference type="NCBI Taxonomy" id="6265"/>
    <lineage>
        <taxon>Eukaryota</taxon>
        <taxon>Metazoa</taxon>
        <taxon>Ecdysozoa</taxon>
        <taxon>Nematoda</taxon>
        <taxon>Chromadorea</taxon>
        <taxon>Rhabditida</taxon>
        <taxon>Spirurina</taxon>
        <taxon>Ascaridomorpha</taxon>
        <taxon>Ascaridoidea</taxon>
        <taxon>Toxocaridae</taxon>
        <taxon>Toxocara</taxon>
    </lineage>
</organism>
<reference evidence="2 3" key="2">
    <citation type="submission" date="2018-11" db="EMBL/GenBank/DDBJ databases">
        <authorList>
            <consortium name="Pathogen Informatics"/>
        </authorList>
    </citation>
    <scope>NUCLEOTIDE SEQUENCE [LARGE SCALE GENOMIC DNA]</scope>
</reference>
<reference evidence="4" key="1">
    <citation type="submission" date="2016-06" db="UniProtKB">
        <authorList>
            <consortium name="WormBaseParasite"/>
        </authorList>
    </citation>
    <scope>IDENTIFICATION</scope>
</reference>
<dbReference type="Pfam" id="PF03564">
    <property type="entry name" value="DUF1759"/>
    <property type="match status" value="1"/>
</dbReference>
<dbReference type="EMBL" id="UYWY01024528">
    <property type="protein sequence ID" value="VDM48847.1"/>
    <property type="molecule type" value="Genomic_DNA"/>
</dbReference>
<feature type="region of interest" description="Disordered" evidence="1">
    <location>
        <begin position="1"/>
        <end position="23"/>
    </location>
</feature>
<evidence type="ECO:0000313" key="2">
    <source>
        <dbReference type="EMBL" id="VDM48847.1"/>
    </source>
</evidence>
<dbReference type="AlphaFoldDB" id="A0A183V9V6"/>
<protein>
    <submittedName>
        <fullName evidence="4">DUF4817 domain-containing protein</fullName>
    </submittedName>
</protein>
<evidence type="ECO:0000313" key="3">
    <source>
        <dbReference type="Proteomes" id="UP000050794"/>
    </source>
</evidence>
<dbReference type="PANTHER" id="PTHR22954">
    <property type="entry name" value="RETROVIRAL PROTEASE-RELATED"/>
    <property type="match status" value="1"/>
</dbReference>
<name>A0A183V9V6_TOXCA</name>
<dbReference type="WBParaSite" id="TCNE_0001752701-mRNA-1">
    <property type="protein sequence ID" value="TCNE_0001752701-mRNA-1"/>
    <property type="gene ID" value="TCNE_0001752701"/>
</dbReference>